<dbReference type="PROSITE" id="PS51419">
    <property type="entry name" value="RAB"/>
    <property type="match status" value="1"/>
</dbReference>
<dbReference type="FunFam" id="3.40.50.300:FF:001447">
    <property type="entry name" value="Ras-related protein Rab-1B"/>
    <property type="match status" value="1"/>
</dbReference>
<organism evidence="3">
    <name type="scientific">Tetraodon nigroviridis</name>
    <name type="common">Spotted green pufferfish</name>
    <name type="synonym">Chelonodon nigroviridis</name>
    <dbReference type="NCBI Taxonomy" id="99883"/>
    <lineage>
        <taxon>Eukaryota</taxon>
        <taxon>Metazoa</taxon>
        <taxon>Chordata</taxon>
        <taxon>Craniata</taxon>
        <taxon>Vertebrata</taxon>
        <taxon>Euteleostomi</taxon>
        <taxon>Actinopterygii</taxon>
        <taxon>Neopterygii</taxon>
        <taxon>Teleostei</taxon>
        <taxon>Neoteleostei</taxon>
        <taxon>Acanthomorphata</taxon>
        <taxon>Eupercaria</taxon>
        <taxon>Tetraodontiformes</taxon>
        <taxon>Tetradontoidea</taxon>
        <taxon>Tetraodontidae</taxon>
        <taxon>Tetraodon</taxon>
    </lineage>
</organism>
<dbReference type="KEGG" id="tng:GSTEN00005821G001"/>
<dbReference type="Pfam" id="PF00071">
    <property type="entry name" value="Ras"/>
    <property type="match status" value="1"/>
</dbReference>
<dbReference type="HOGENOM" id="CLU_041217_23_1_1"/>
<evidence type="ECO:0000313" key="3">
    <source>
        <dbReference type="EMBL" id="CAF91220.1"/>
    </source>
</evidence>
<dbReference type="GO" id="GO:0005525">
    <property type="term" value="F:GTP binding"/>
    <property type="evidence" value="ECO:0007669"/>
    <property type="project" value="UniProtKB-KW"/>
</dbReference>
<feature type="non-terminal residue" evidence="3">
    <location>
        <position position="45"/>
    </location>
</feature>
<keyword evidence="1" id="KW-0547">Nucleotide-binding</keyword>
<proteinExistence type="predicted"/>
<evidence type="ECO:0000256" key="1">
    <source>
        <dbReference type="ARBA" id="ARBA00022741"/>
    </source>
</evidence>
<dbReference type="InterPro" id="IPR001806">
    <property type="entry name" value="Small_GTPase"/>
</dbReference>
<reference evidence="3" key="2">
    <citation type="submission" date="2004-02" db="EMBL/GenBank/DDBJ databases">
        <authorList>
            <consortium name="Genoscope"/>
            <consortium name="Whitehead Institute Centre for Genome Research"/>
        </authorList>
    </citation>
    <scope>NUCLEOTIDE SEQUENCE</scope>
</reference>
<reference evidence="3" key="1">
    <citation type="journal article" date="2004" name="Nature">
        <title>Genome duplication in the teleost fish Tetraodon nigroviridis reveals the early vertebrate proto-karyotype.</title>
        <authorList>
            <person name="Jaillon O."/>
            <person name="Aury J.-M."/>
            <person name="Brunet F."/>
            <person name="Petit J.-L."/>
            <person name="Stange-Thomann N."/>
            <person name="Mauceli E."/>
            <person name="Bouneau L."/>
            <person name="Fischer C."/>
            <person name="Ozouf-Costaz C."/>
            <person name="Bernot A."/>
            <person name="Nicaud S."/>
            <person name="Jaffe D."/>
            <person name="Fisher S."/>
            <person name="Lutfalla G."/>
            <person name="Dossat C."/>
            <person name="Segurens B."/>
            <person name="Dasilva C."/>
            <person name="Salanoubat M."/>
            <person name="Levy M."/>
            <person name="Boudet N."/>
            <person name="Castellano S."/>
            <person name="Anthouard V."/>
            <person name="Jubin C."/>
            <person name="Castelli V."/>
            <person name="Katinka M."/>
            <person name="Vacherie B."/>
            <person name="Biemont C."/>
            <person name="Skalli Z."/>
            <person name="Cattolico L."/>
            <person name="Poulain J."/>
            <person name="De Berardinis V."/>
            <person name="Cruaud C."/>
            <person name="Duprat S."/>
            <person name="Brottier P."/>
            <person name="Coutanceau J.-P."/>
            <person name="Gouzy J."/>
            <person name="Parra G."/>
            <person name="Lardier G."/>
            <person name="Chapple C."/>
            <person name="McKernan K.J."/>
            <person name="McEwan P."/>
            <person name="Bosak S."/>
            <person name="Kellis M."/>
            <person name="Volff J.-N."/>
            <person name="Guigo R."/>
            <person name="Zody M.C."/>
            <person name="Mesirov J."/>
            <person name="Lindblad-Toh K."/>
            <person name="Birren B."/>
            <person name="Nusbaum C."/>
            <person name="Kahn D."/>
            <person name="Robinson-Rechavi M."/>
            <person name="Laudet V."/>
            <person name="Schachter V."/>
            <person name="Quetier F."/>
            <person name="Saurin W."/>
            <person name="Scarpelli C."/>
            <person name="Wincker P."/>
            <person name="Lander E.S."/>
            <person name="Weissenbach J."/>
            <person name="Roest Crollius H."/>
        </authorList>
    </citation>
    <scope>NUCLEOTIDE SEQUENCE [LARGE SCALE GENOMIC DNA]</scope>
</reference>
<dbReference type="PANTHER" id="PTHR47977">
    <property type="entry name" value="RAS-RELATED PROTEIN RAB"/>
    <property type="match status" value="1"/>
</dbReference>
<protein>
    <submittedName>
        <fullName evidence="3">Chromosome undetermined SCAF8168, whole genome shotgun sequence</fullName>
    </submittedName>
</protein>
<gene>
    <name evidence="3" type="ORF">GSTENG00005821001</name>
</gene>
<feature type="non-terminal residue" evidence="3">
    <location>
        <position position="1"/>
    </location>
</feature>
<dbReference type="InterPro" id="IPR027417">
    <property type="entry name" value="P-loop_NTPase"/>
</dbReference>
<dbReference type="InterPro" id="IPR050227">
    <property type="entry name" value="Rab"/>
</dbReference>
<sequence>QESFNNVKQWLQEIDRYASENVNKLLVGNKCDLTTKKVVDYTTAK</sequence>
<dbReference type="SUPFAM" id="SSF52540">
    <property type="entry name" value="P-loop containing nucleoside triphosphate hydrolases"/>
    <property type="match status" value="1"/>
</dbReference>
<dbReference type="EMBL" id="CAAE01008168">
    <property type="protein sequence ID" value="CAF91220.1"/>
    <property type="molecule type" value="Genomic_DNA"/>
</dbReference>
<dbReference type="Gene3D" id="3.40.50.300">
    <property type="entry name" value="P-loop containing nucleotide triphosphate hydrolases"/>
    <property type="match status" value="1"/>
</dbReference>
<name>Q4T7B2_TETNG</name>
<dbReference type="AlphaFoldDB" id="Q4T7B2"/>
<evidence type="ECO:0000256" key="2">
    <source>
        <dbReference type="ARBA" id="ARBA00023134"/>
    </source>
</evidence>
<keyword evidence="2" id="KW-0342">GTP-binding</keyword>
<dbReference type="GO" id="GO:0003924">
    <property type="term" value="F:GTPase activity"/>
    <property type="evidence" value="ECO:0007669"/>
    <property type="project" value="InterPro"/>
</dbReference>
<dbReference type="OrthoDB" id="9989112at2759"/>
<accession>Q4T7B2</accession>